<dbReference type="InterPro" id="IPR006097">
    <property type="entry name" value="Glu/Leu/Phe/Val/Trp_DH_dimer"/>
</dbReference>
<evidence type="ECO:0000256" key="1">
    <source>
        <dbReference type="ARBA" id="ARBA00006382"/>
    </source>
</evidence>
<dbReference type="Gene3D" id="3.40.50.720">
    <property type="entry name" value="NAD(P)-binding Rossmann-like Domain"/>
    <property type="match status" value="1"/>
</dbReference>
<evidence type="ECO:0000256" key="6">
    <source>
        <dbReference type="RuleBase" id="RU004417"/>
    </source>
</evidence>
<protein>
    <submittedName>
        <fullName evidence="8">Leucine dehydrogenase</fullName>
    </submittedName>
</protein>
<keyword evidence="9" id="KW-1185">Reference proteome</keyword>
<comment type="caution">
    <text evidence="8">The sequence shown here is derived from an EMBL/GenBank/DDBJ whole genome shotgun (WGS) entry which is preliminary data.</text>
</comment>
<dbReference type="InterPro" id="IPR036291">
    <property type="entry name" value="NAD(P)-bd_dom_sf"/>
</dbReference>
<dbReference type="InterPro" id="IPR046346">
    <property type="entry name" value="Aminoacid_DH-like_N_sf"/>
</dbReference>
<evidence type="ECO:0000256" key="3">
    <source>
        <dbReference type="ARBA" id="ARBA00023027"/>
    </source>
</evidence>
<evidence type="ECO:0000256" key="2">
    <source>
        <dbReference type="ARBA" id="ARBA00023002"/>
    </source>
</evidence>
<keyword evidence="2 6" id="KW-0560">Oxidoreductase</keyword>
<evidence type="ECO:0000256" key="5">
    <source>
        <dbReference type="PIRSR" id="PIRSR000188-2"/>
    </source>
</evidence>
<dbReference type="AlphaFoldDB" id="A0A9X2RF74"/>
<dbReference type="GO" id="GO:0000166">
    <property type="term" value="F:nucleotide binding"/>
    <property type="evidence" value="ECO:0007669"/>
    <property type="project" value="UniProtKB-KW"/>
</dbReference>
<feature type="active site" description="Proton donor/acceptor" evidence="4">
    <location>
        <position position="98"/>
    </location>
</feature>
<comment type="similarity">
    <text evidence="1 6">Belongs to the Glu/Leu/Phe/Val dehydrogenases family.</text>
</comment>
<reference evidence="8" key="1">
    <citation type="submission" date="2022-06" db="EMBL/GenBank/DDBJ databases">
        <title>Gracilimonas sp. CAU 1638 isolated from sea sediment.</title>
        <authorList>
            <person name="Kim W."/>
        </authorList>
    </citation>
    <scope>NUCLEOTIDE SEQUENCE</scope>
    <source>
        <strain evidence="8">CAU 1638</strain>
    </source>
</reference>
<dbReference type="Pfam" id="PF02812">
    <property type="entry name" value="ELFV_dehydrog_N"/>
    <property type="match status" value="1"/>
</dbReference>
<dbReference type="InterPro" id="IPR006095">
    <property type="entry name" value="Glu/Leu/Phe/Val/Trp_DH"/>
</dbReference>
<dbReference type="PANTHER" id="PTHR42722">
    <property type="entry name" value="LEUCINE DEHYDROGENASE"/>
    <property type="match status" value="1"/>
</dbReference>
<dbReference type="SUPFAM" id="SSF51735">
    <property type="entry name" value="NAD(P)-binding Rossmann-fold domains"/>
    <property type="match status" value="1"/>
</dbReference>
<accession>A0A9X2RF74</accession>
<gene>
    <name evidence="8" type="ORF">NM125_08080</name>
</gene>
<dbReference type="RefSeq" id="WP_255134731.1">
    <property type="nucleotide sequence ID" value="NZ_JANDBC010000001.1"/>
</dbReference>
<name>A0A9X2RF74_9BACT</name>
<dbReference type="InterPro" id="IPR006096">
    <property type="entry name" value="Glu/Leu/Phe/Val/Trp_DH_C"/>
</dbReference>
<feature type="domain" description="Glutamate/phenylalanine/leucine/valine/L-tryptophan dehydrogenase C-terminal" evidence="7">
    <location>
        <begin position="162"/>
        <end position="366"/>
    </location>
</feature>
<dbReference type="SMART" id="SM00839">
    <property type="entry name" value="ELFV_dehydrog"/>
    <property type="match status" value="1"/>
</dbReference>
<dbReference type="Pfam" id="PF00208">
    <property type="entry name" value="ELFV_dehydrog"/>
    <property type="match status" value="2"/>
</dbReference>
<evidence type="ECO:0000256" key="4">
    <source>
        <dbReference type="PIRSR" id="PIRSR000188-1"/>
    </source>
</evidence>
<dbReference type="CDD" id="cd01075">
    <property type="entry name" value="NAD_bind_Leu_Phe_Val_DH"/>
    <property type="match status" value="1"/>
</dbReference>
<dbReference type="GO" id="GO:0016639">
    <property type="term" value="F:oxidoreductase activity, acting on the CH-NH2 group of donors, NAD or NADP as acceptor"/>
    <property type="evidence" value="ECO:0007669"/>
    <property type="project" value="InterPro"/>
</dbReference>
<evidence type="ECO:0000313" key="9">
    <source>
        <dbReference type="Proteomes" id="UP001139125"/>
    </source>
</evidence>
<dbReference type="InterPro" id="IPR016211">
    <property type="entry name" value="Glu/Phe/Leu/Val/Trp_DH_bac/arc"/>
</dbReference>
<dbReference type="EMBL" id="JANDBC010000001">
    <property type="protein sequence ID" value="MCP9291537.1"/>
    <property type="molecule type" value="Genomic_DNA"/>
</dbReference>
<keyword evidence="3 5" id="KW-0520">NAD</keyword>
<dbReference type="GO" id="GO:0006520">
    <property type="term" value="P:amino acid metabolic process"/>
    <property type="evidence" value="ECO:0007669"/>
    <property type="project" value="InterPro"/>
</dbReference>
<dbReference type="PIRSF" id="PIRSF000188">
    <property type="entry name" value="Phe_leu_dh"/>
    <property type="match status" value="1"/>
</dbReference>
<evidence type="ECO:0000313" key="8">
    <source>
        <dbReference type="EMBL" id="MCP9291537.1"/>
    </source>
</evidence>
<feature type="binding site" evidence="5">
    <location>
        <begin position="198"/>
        <end position="203"/>
    </location>
    <ligand>
        <name>NAD(+)</name>
        <dbReference type="ChEBI" id="CHEBI:57540"/>
    </ligand>
</feature>
<dbReference type="Proteomes" id="UP001139125">
    <property type="component" value="Unassembled WGS sequence"/>
</dbReference>
<sequence>MIDAPVKNSKKLTEENPNFSLFNQLANYEHEQVVICSDPEVGLKAIIAIHNTTLGPALGGTRMWNYESEEAAIKDVLRLSRGMSYKAAISGLNLGGGKAVIIGDPHTEKTEALFRSFGRFVDGLGGRYITAEDVGMTEREMEWIYSETKYVTGIPKALGGSGNPSPVTAYGVYMGVKACAQKAYGSDSLEGKKIALQGAGNVASFFARHAAKEGAKLYICDIYEDKAKELAEEVGGELVDPDDIYGLDVDIYTPCALGGVINDDTMDQFKCDIIAGGANNVLDDEDKHGQQLLDKGIIYAPDYVINAGGLINIASELEGYNEDRALQNAGNIYNTITDILNYSEDHGIPAHVASNDLAEKRIKTIGHIKNKYSSKANVSGRLGEVYKRFID</sequence>
<dbReference type="PROSITE" id="PS00074">
    <property type="entry name" value="GLFV_DEHYDROGENASE"/>
    <property type="match status" value="1"/>
</dbReference>
<organism evidence="8 9">
    <name type="scientific">Gracilimonas sediminicola</name>
    <dbReference type="NCBI Taxonomy" id="2952158"/>
    <lineage>
        <taxon>Bacteria</taxon>
        <taxon>Pseudomonadati</taxon>
        <taxon>Balneolota</taxon>
        <taxon>Balneolia</taxon>
        <taxon>Balneolales</taxon>
        <taxon>Balneolaceae</taxon>
        <taxon>Gracilimonas</taxon>
    </lineage>
</organism>
<dbReference type="SUPFAM" id="SSF53223">
    <property type="entry name" value="Aminoacid dehydrogenase-like, N-terminal domain"/>
    <property type="match status" value="1"/>
</dbReference>
<proteinExistence type="inferred from homology"/>
<dbReference type="PANTHER" id="PTHR42722:SF1">
    <property type="entry name" value="VALINE DEHYDROGENASE"/>
    <property type="match status" value="1"/>
</dbReference>
<dbReference type="PRINTS" id="PR00082">
    <property type="entry name" value="GLFDHDRGNASE"/>
</dbReference>
<dbReference type="Gene3D" id="3.40.50.10860">
    <property type="entry name" value="Leucine Dehydrogenase, chain A, domain 1"/>
    <property type="match status" value="1"/>
</dbReference>
<keyword evidence="5" id="KW-0547">Nucleotide-binding</keyword>
<dbReference type="InterPro" id="IPR033524">
    <property type="entry name" value="Glu/Leu/Phe/Val_DH_AS"/>
</dbReference>
<dbReference type="FunFam" id="3.40.50.10860:FF:000010">
    <property type="entry name" value="Leucine dehydrogenase"/>
    <property type="match status" value="1"/>
</dbReference>
<evidence type="ECO:0000259" key="7">
    <source>
        <dbReference type="SMART" id="SM00839"/>
    </source>
</evidence>